<evidence type="ECO:0000256" key="6">
    <source>
        <dbReference type="ARBA" id="ARBA00023002"/>
    </source>
</evidence>
<name>D6TYI5_KTERA</name>
<dbReference type="InParanoid" id="D6TYI5"/>
<dbReference type="OrthoDB" id="9816428at2"/>
<keyword evidence="2" id="KW-1003">Cell membrane</keyword>
<dbReference type="AlphaFoldDB" id="D6TYI5"/>
<gene>
    <name evidence="13" type="ORF">Krac_4208</name>
</gene>
<evidence type="ECO:0000256" key="12">
    <source>
        <dbReference type="SAM" id="Phobius"/>
    </source>
</evidence>
<evidence type="ECO:0000256" key="1">
    <source>
        <dbReference type="ARBA" id="ARBA00004141"/>
    </source>
</evidence>
<dbReference type="FunCoup" id="D6TYI5">
    <property type="interactions" value="246"/>
</dbReference>
<evidence type="ECO:0000256" key="3">
    <source>
        <dbReference type="ARBA" id="ARBA00022692"/>
    </source>
</evidence>
<feature type="transmembrane region" description="Helical" evidence="12">
    <location>
        <begin position="126"/>
        <end position="147"/>
    </location>
</feature>
<dbReference type="GO" id="GO:0046872">
    <property type="term" value="F:metal ion binding"/>
    <property type="evidence" value="ECO:0007669"/>
    <property type="project" value="UniProtKB-KW"/>
</dbReference>
<dbReference type="Proteomes" id="UP000004508">
    <property type="component" value="Unassembled WGS sequence"/>
</dbReference>
<feature type="transmembrane region" description="Helical" evidence="12">
    <location>
        <begin position="168"/>
        <end position="188"/>
    </location>
</feature>
<dbReference type="Pfam" id="PF02628">
    <property type="entry name" value="COX15-CtaA"/>
    <property type="match status" value="2"/>
</dbReference>
<dbReference type="eggNOG" id="COG1612">
    <property type="taxonomic scope" value="Bacteria"/>
</dbReference>
<comment type="subcellular location">
    <subcellularLocation>
        <location evidence="1">Membrane</location>
        <topology evidence="1">Multi-pass membrane protein</topology>
    </subcellularLocation>
</comment>
<feature type="transmembrane region" description="Helical" evidence="12">
    <location>
        <begin position="222"/>
        <end position="242"/>
    </location>
</feature>
<evidence type="ECO:0000256" key="2">
    <source>
        <dbReference type="ARBA" id="ARBA00022475"/>
    </source>
</evidence>
<keyword evidence="3 12" id="KW-0812">Transmembrane</keyword>
<keyword evidence="7" id="KW-0408">Iron</keyword>
<evidence type="ECO:0000256" key="7">
    <source>
        <dbReference type="ARBA" id="ARBA00023004"/>
    </source>
</evidence>
<reference evidence="13 14" key="1">
    <citation type="journal article" date="2011" name="Stand. Genomic Sci.">
        <title>Non-contiguous finished genome sequence and contextual data of the filamentous soil bacterium Ktedonobacter racemifer type strain (SOSP1-21).</title>
        <authorList>
            <person name="Chang Y.J."/>
            <person name="Land M."/>
            <person name="Hauser L."/>
            <person name="Chertkov O."/>
            <person name="Del Rio T.G."/>
            <person name="Nolan M."/>
            <person name="Copeland A."/>
            <person name="Tice H."/>
            <person name="Cheng J.F."/>
            <person name="Lucas S."/>
            <person name="Han C."/>
            <person name="Goodwin L."/>
            <person name="Pitluck S."/>
            <person name="Ivanova N."/>
            <person name="Ovchinikova G."/>
            <person name="Pati A."/>
            <person name="Chen A."/>
            <person name="Palaniappan K."/>
            <person name="Mavromatis K."/>
            <person name="Liolios K."/>
            <person name="Brettin T."/>
            <person name="Fiebig A."/>
            <person name="Rohde M."/>
            <person name="Abt B."/>
            <person name="Goker M."/>
            <person name="Detter J.C."/>
            <person name="Woyke T."/>
            <person name="Bristow J."/>
            <person name="Eisen J.A."/>
            <person name="Markowitz V."/>
            <person name="Hugenholtz P."/>
            <person name="Kyrpides N.C."/>
            <person name="Klenk H.P."/>
            <person name="Lapidus A."/>
        </authorList>
    </citation>
    <scope>NUCLEOTIDE SEQUENCE [LARGE SCALE GENOMIC DNA]</scope>
    <source>
        <strain evidence="14">DSM 44963</strain>
    </source>
</reference>
<dbReference type="GO" id="GO:0006784">
    <property type="term" value="P:heme A biosynthetic process"/>
    <property type="evidence" value="ECO:0007669"/>
    <property type="project" value="InterPro"/>
</dbReference>
<comment type="caution">
    <text evidence="13">The sequence shown here is derived from an EMBL/GenBank/DDBJ whole genome shotgun (WGS) entry which is preliminary data.</text>
</comment>
<keyword evidence="9 12" id="KW-0472">Membrane</keyword>
<feature type="transmembrane region" description="Helical" evidence="12">
    <location>
        <begin position="283"/>
        <end position="301"/>
    </location>
</feature>
<keyword evidence="4" id="KW-0479">Metal-binding</keyword>
<evidence type="ECO:0000256" key="9">
    <source>
        <dbReference type="ARBA" id="ARBA00023136"/>
    </source>
</evidence>
<feature type="transmembrane region" description="Helical" evidence="12">
    <location>
        <begin position="93"/>
        <end position="114"/>
    </location>
</feature>
<sequence>MTLRLMKILAILTSIGAYIVVLMGAIVTKTGAGQGCGTSWPICKGQLIPAYMSVDSVLEYSHRISSGIDGFLILFLTVWSWWVFRHNGRVKLLGFMSLFFVVVQGALGAVTVMYEGTFAEEWILSLHFGFALISFASVILLTIYLFQMKAGKAVEQREERKPGLVSKSMQYVVWGITAYCYIVVYTGALVRHSSSTMGCGTQWPGCSTLVPDLASHPGVQMFHRYAATLIGVLIVGLLIWVLRSYRERRDLVRGAWLALIMVILQGAAGMLTVVTGGQLVVELLHTTLIAILFAVLSFLCMQVGWPWKTQQPVEQVQMASSRG</sequence>
<evidence type="ECO:0000256" key="10">
    <source>
        <dbReference type="ARBA" id="ARBA00023157"/>
    </source>
</evidence>
<evidence type="ECO:0000256" key="4">
    <source>
        <dbReference type="ARBA" id="ARBA00022723"/>
    </source>
</evidence>
<keyword evidence="5 12" id="KW-1133">Transmembrane helix</keyword>
<evidence type="ECO:0000256" key="8">
    <source>
        <dbReference type="ARBA" id="ARBA00023133"/>
    </source>
</evidence>
<feature type="transmembrane region" description="Helical" evidence="12">
    <location>
        <begin position="254"/>
        <end position="277"/>
    </location>
</feature>
<dbReference type="GO" id="GO:0016020">
    <property type="term" value="C:membrane"/>
    <property type="evidence" value="ECO:0007669"/>
    <property type="project" value="UniProtKB-SubCell"/>
</dbReference>
<keyword evidence="14" id="KW-1185">Reference proteome</keyword>
<dbReference type="InterPro" id="IPR003780">
    <property type="entry name" value="COX15/CtaA_fam"/>
</dbReference>
<dbReference type="STRING" id="485913.Krac_4208"/>
<dbReference type="EMBL" id="ADVG01000003">
    <property type="protein sequence ID" value="EFH83265.1"/>
    <property type="molecule type" value="Genomic_DNA"/>
</dbReference>
<dbReference type="PANTHER" id="PTHR35457">
    <property type="entry name" value="HEME A SYNTHASE"/>
    <property type="match status" value="1"/>
</dbReference>
<keyword evidence="8" id="KW-0350">Heme biosynthesis</keyword>
<accession>D6TYI5</accession>
<keyword evidence="6" id="KW-0560">Oxidoreductase</keyword>
<protein>
    <submittedName>
        <fullName evidence="13">Cytochrome oxidase assembly</fullName>
    </submittedName>
</protein>
<dbReference type="GO" id="GO:0016491">
    <property type="term" value="F:oxidoreductase activity"/>
    <property type="evidence" value="ECO:0007669"/>
    <property type="project" value="UniProtKB-KW"/>
</dbReference>
<dbReference type="PANTHER" id="PTHR35457:SF1">
    <property type="entry name" value="HEME A SYNTHASE"/>
    <property type="match status" value="1"/>
</dbReference>
<dbReference type="RefSeq" id="WP_007913852.1">
    <property type="nucleotide sequence ID" value="NZ_ADVG01000003.1"/>
</dbReference>
<feature type="transmembrane region" description="Helical" evidence="12">
    <location>
        <begin position="7"/>
        <end position="27"/>
    </location>
</feature>
<comment type="pathway">
    <text evidence="11">Porphyrin-containing compound metabolism.</text>
</comment>
<evidence type="ECO:0000256" key="5">
    <source>
        <dbReference type="ARBA" id="ARBA00022989"/>
    </source>
</evidence>
<feature type="transmembrane region" description="Helical" evidence="12">
    <location>
        <begin position="64"/>
        <end position="84"/>
    </location>
</feature>
<evidence type="ECO:0000313" key="14">
    <source>
        <dbReference type="Proteomes" id="UP000004508"/>
    </source>
</evidence>
<dbReference type="InterPro" id="IPR050450">
    <property type="entry name" value="COX15/CtaA_HemeA_synthase"/>
</dbReference>
<proteinExistence type="predicted"/>
<evidence type="ECO:0000313" key="13">
    <source>
        <dbReference type="EMBL" id="EFH83265.1"/>
    </source>
</evidence>
<organism evidence="13 14">
    <name type="scientific">Ktedonobacter racemifer DSM 44963</name>
    <dbReference type="NCBI Taxonomy" id="485913"/>
    <lineage>
        <taxon>Bacteria</taxon>
        <taxon>Bacillati</taxon>
        <taxon>Chloroflexota</taxon>
        <taxon>Ktedonobacteria</taxon>
        <taxon>Ktedonobacterales</taxon>
        <taxon>Ktedonobacteraceae</taxon>
        <taxon>Ktedonobacter</taxon>
    </lineage>
</organism>
<evidence type="ECO:0000256" key="11">
    <source>
        <dbReference type="ARBA" id="ARBA00023444"/>
    </source>
</evidence>
<keyword evidence="10" id="KW-1015">Disulfide bond</keyword>